<comment type="caution">
    <text evidence="2">The sequence shown here is derived from an EMBL/GenBank/DDBJ whole genome shotgun (WGS) entry which is preliminary data.</text>
</comment>
<name>A0A2S9V9I7_9ALTE</name>
<dbReference type="PANTHER" id="PTHR33164">
    <property type="entry name" value="TRANSCRIPTIONAL REGULATOR, MARR FAMILY"/>
    <property type="match status" value="1"/>
</dbReference>
<dbReference type="InterPro" id="IPR036388">
    <property type="entry name" value="WH-like_DNA-bd_sf"/>
</dbReference>
<dbReference type="InterPro" id="IPR036390">
    <property type="entry name" value="WH_DNA-bd_sf"/>
</dbReference>
<dbReference type="OrthoDB" id="4549026at2"/>
<keyword evidence="3" id="KW-1185">Reference proteome</keyword>
<dbReference type="Gene3D" id="1.10.10.10">
    <property type="entry name" value="Winged helix-like DNA-binding domain superfamily/Winged helix DNA-binding domain"/>
    <property type="match status" value="1"/>
</dbReference>
<dbReference type="PANTHER" id="PTHR33164:SF43">
    <property type="entry name" value="HTH-TYPE TRANSCRIPTIONAL REPRESSOR YETL"/>
    <property type="match status" value="1"/>
</dbReference>
<dbReference type="SUPFAM" id="SSF46785">
    <property type="entry name" value="Winged helix' DNA-binding domain"/>
    <property type="match status" value="1"/>
</dbReference>
<evidence type="ECO:0000313" key="3">
    <source>
        <dbReference type="Proteomes" id="UP000238949"/>
    </source>
</evidence>
<feature type="domain" description="HTH marR-type" evidence="1">
    <location>
        <begin position="43"/>
        <end position="176"/>
    </location>
</feature>
<dbReference type="SMART" id="SM00347">
    <property type="entry name" value="HTH_MARR"/>
    <property type="match status" value="1"/>
</dbReference>
<dbReference type="PROSITE" id="PS50995">
    <property type="entry name" value="HTH_MARR_2"/>
    <property type="match status" value="1"/>
</dbReference>
<dbReference type="InterPro" id="IPR000835">
    <property type="entry name" value="HTH_MarR-typ"/>
</dbReference>
<dbReference type="AlphaFoldDB" id="A0A2S9V9I7"/>
<dbReference type="PRINTS" id="PR00598">
    <property type="entry name" value="HTHMARR"/>
</dbReference>
<dbReference type="GO" id="GO:0003700">
    <property type="term" value="F:DNA-binding transcription factor activity"/>
    <property type="evidence" value="ECO:0007669"/>
    <property type="project" value="InterPro"/>
</dbReference>
<evidence type="ECO:0000313" key="2">
    <source>
        <dbReference type="EMBL" id="PRO73131.1"/>
    </source>
</evidence>
<accession>A0A2S9V9I7</accession>
<organism evidence="2 3">
    <name type="scientific">Alteromonas alba</name>
    <dbReference type="NCBI Taxonomy" id="2079529"/>
    <lineage>
        <taxon>Bacteria</taxon>
        <taxon>Pseudomonadati</taxon>
        <taxon>Pseudomonadota</taxon>
        <taxon>Gammaproteobacteria</taxon>
        <taxon>Alteromonadales</taxon>
        <taxon>Alteromonadaceae</taxon>
        <taxon>Alteromonas/Salinimonas group</taxon>
        <taxon>Alteromonas</taxon>
    </lineage>
</organism>
<dbReference type="Proteomes" id="UP000238949">
    <property type="component" value="Unassembled WGS sequence"/>
</dbReference>
<sequence>MQKSTVCPFIQCHRVKSPMTPFSDIEKQLTAFSQRHPEYSLSEALLVRLIRMLDKLMADNAHQQLRKYGLSLSEYNTLTMLEGSEDGLTVSEVIALTGEKPSNITRVTDQLFAKGLIERRVSPIDRRVWLLNLNEEGRALLKQLLPDISAQLRSIFAGVNQPQRENLEASLKLLLQSVSKEIQ</sequence>
<proteinExistence type="predicted"/>
<dbReference type="EMBL" id="PVNP01000142">
    <property type="protein sequence ID" value="PRO73131.1"/>
    <property type="molecule type" value="Genomic_DNA"/>
</dbReference>
<protein>
    <submittedName>
        <fullName evidence="2">MarR family transcriptional regulator</fullName>
    </submittedName>
</protein>
<dbReference type="GO" id="GO:0006950">
    <property type="term" value="P:response to stress"/>
    <property type="evidence" value="ECO:0007669"/>
    <property type="project" value="TreeGrafter"/>
</dbReference>
<reference evidence="3" key="1">
    <citation type="journal article" date="2020" name="Int. J. Syst. Evol. Microbiol.">
        <title>Alteromonas alba sp. nov., a marine bacterium isolated from the seawater of the West Pacific Ocean.</title>
        <authorList>
            <person name="Sun C."/>
            <person name="Wu Y.-H."/>
            <person name="Xamxidin M."/>
            <person name="Cheng H."/>
            <person name="Xu X.-W."/>
        </authorList>
    </citation>
    <scope>NUCLEOTIDE SEQUENCE [LARGE SCALE GENOMIC DNA]</scope>
    <source>
        <strain evidence="3">190</strain>
    </source>
</reference>
<dbReference type="InterPro" id="IPR039422">
    <property type="entry name" value="MarR/SlyA-like"/>
</dbReference>
<gene>
    <name evidence="2" type="ORF">C6Y40_12820</name>
</gene>
<evidence type="ECO:0000259" key="1">
    <source>
        <dbReference type="PROSITE" id="PS50995"/>
    </source>
</evidence>
<dbReference type="Pfam" id="PF12802">
    <property type="entry name" value="MarR_2"/>
    <property type="match status" value="1"/>
</dbReference>